<evidence type="ECO:0000313" key="4">
    <source>
        <dbReference type="Proteomes" id="UP000280935"/>
    </source>
</evidence>
<dbReference type="CDD" id="cd00093">
    <property type="entry name" value="HTH_XRE"/>
    <property type="match status" value="1"/>
</dbReference>
<feature type="region of interest" description="Disordered" evidence="1">
    <location>
        <begin position="140"/>
        <end position="166"/>
    </location>
</feature>
<sequence>MNEPRHISTPISQGTLPHSGTARGIPPRARPQPKLGRLLREAREAAGLSVRQAAAESGISLGAISLLEQGKTPSTRIDRLLALTETYGVEPLEIIEAAGYNLTPTLPTFTPYLRTKYRQLPPEAHDEITAAFQRIAGKYGIDEHTTGPTPGEDEDPAHPGPTGRIR</sequence>
<dbReference type="SMART" id="SM00530">
    <property type="entry name" value="HTH_XRE"/>
    <property type="match status" value="1"/>
</dbReference>
<reference evidence="3 4" key="1">
    <citation type="submission" date="2018-11" db="EMBL/GenBank/DDBJ databases">
        <title>Genomes From Bacteria Associated with the Canine Oral Cavity: a Test Case for Automated Genome-Based Taxonomic Assignment.</title>
        <authorList>
            <person name="Coil D.A."/>
            <person name="Jospin G."/>
            <person name="Darling A.E."/>
            <person name="Wallis C."/>
            <person name="Davis I.J."/>
            <person name="Harris S."/>
            <person name="Eisen J.A."/>
            <person name="Holcombe L.J."/>
            <person name="O'Flynn C."/>
        </authorList>
    </citation>
    <scope>NUCLEOTIDE SEQUENCE [LARGE SCALE GENOMIC DNA]</scope>
    <source>
        <strain evidence="3 4">OH2822_COT-296</strain>
    </source>
</reference>
<dbReference type="InterPro" id="IPR001387">
    <property type="entry name" value="Cro/C1-type_HTH"/>
</dbReference>
<dbReference type="InterPro" id="IPR010982">
    <property type="entry name" value="Lambda_DNA-bd_dom_sf"/>
</dbReference>
<accession>A0A3P1WUA5</accession>
<evidence type="ECO:0000259" key="2">
    <source>
        <dbReference type="PROSITE" id="PS50943"/>
    </source>
</evidence>
<dbReference type="Proteomes" id="UP000280935">
    <property type="component" value="Unassembled WGS sequence"/>
</dbReference>
<proteinExistence type="predicted"/>
<comment type="caution">
    <text evidence="3">The sequence shown here is derived from an EMBL/GenBank/DDBJ whole genome shotgun (WGS) entry which is preliminary data.</text>
</comment>
<dbReference type="Gene3D" id="1.10.260.40">
    <property type="entry name" value="lambda repressor-like DNA-binding domains"/>
    <property type="match status" value="1"/>
</dbReference>
<evidence type="ECO:0000313" key="3">
    <source>
        <dbReference type="EMBL" id="RRD50184.1"/>
    </source>
</evidence>
<dbReference type="AlphaFoldDB" id="A0A3P1WUA5"/>
<dbReference type="OrthoDB" id="4629244at2"/>
<name>A0A3P1WUA5_9ACTN</name>
<feature type="compositionally biased region" description="Polar residues" evidence="1">
    <location>
        <begin position="9"/>
        <end position="18"/>
    </location>
</feature>
<dbReference type="PROSITE" id="PS50943">
    <property type="entry name" value="HTH_CROC1"/>
    <property type="match status" value="1"/>
</dbReference>
<dbReference type="Pfam" id="PF13560">
    <property type="entry name" value="HTH_31"/>
    <property type="match status" value="1"/>
</dbReference>
<gene>
    <name evidence="3" type="ORF">EII35_05430</name>
</gene>
<dbReference type="SUPFAM" id="SSF47413">
    <property type="entry name" value="lambda repressor-like DNA-binding domains"/>
    <property type="match status" value="1"/>
</dbReference>
<feature type="region of interest" description="Disordered" evidence="1">
    <location>
        <begin position="1"/>
        <end position="33"/>
    </location>
</feature>
<feature type="domain" description="HTH cro/C1-type" evidence="2">
    <location>
        <begin position="39"/>
        <end position="94"/>
    </location>
</feature>
<dbReference type="EMBL" id="RQYT01000008">
    <property type="protein sequence ID" value="RRD50184.1"/>
    <property type="molecule type" value="Genomic_DNA"/>
</dbReference>
<protein>
    <submittedName>
        <fullName evidence="3">XRE family transcriptional regulator</fullName>
    </submittedName>
</protein>
<organism evidence="3 4">
    <name type="scientific">Arachnia propionica</name>
    <dbReference type="NCBI Taxonomy" id="1750"/>
    <lineage>
        <taxon>Bacteria</taxon>
        <taxon>Bacillati</taxon>
        <taxon>Actinomycetota</taxon>
        <taxon>Actinomycetes</taxon>
        <taxon>Propionibacteriales</taxon>
        <taxon>Propionibacteriaceae</taxon>
        <taxon>Arachnia</taxon>
    </lineage>
</organism>
<evidence type="ECO:0000256" key="1">
    <source>
        <dbReference type="SAM" id="MobiDB-lite"/>
    </source>
</evidence>
<dbReference type="GO" id="GO:0003677">
    <property type="term" value="F:DNA binding"/>
    <property type="evidence" value="ECO:0007669"/>
    <property type="project" value="InterPro"/>
</dbReference>